<dbReference type="EMBL" id="MLJW01003872">
    <property type="protein sequence ID" value="OIQ71120.1"/>
    <property type="molecule type" value="Genomic_DNA"/>
</dbReference>
<organism evidence="1">
    <name type="scientific">mine drainage metagenome</name>
    <dbReference type="NCBI Taxonomy" id="410659"/>
    <lineage>
        <taxon>unclassified sequences</taxon>
        <taxon>metagenomes</taxon>
        <taxon>ecological metagenomes</taxon>
    </lineage>
</organism>
<sequence length="63" mass="7018">MAAEVPPEATGLTDRAEQNHTFAALHQANYATIANYLVTELRYMDAGDEAQKRQLGHRGPDYQ</sequence>
<accession>A0A1J5PK00</accession>
<protein>
    <submittedName>
        <fullName evidence="1">Uncharacterized protein</fullName>
    </submittedName>
</protein>
<comment type="caution">
    <text evidence="1">The sequence shown here is derived from an EMBL/GenBank/DDBJ whole genome shotgun (WGS) entry which is preliminary data.</text>
</comment>
<proteinExistence type="predicted"/>
<name>A0A1J5PK00_9ZZZZ</name>
<evidence type="ECO:0000313" key="1">
    <source>
        <dbReference type="EMBL" id="OIQ71120.1"/>
    </source>
</evidence>
<reference evidence="1" key="1">
    <citation type="submission" date="2016-10" db="EMBL/GenBank/DDBJ databases">
        <title>Sequence of Gallionella enrichment culture.</title>
        <authorList>
            <person name="Poehlein A."/>
            <person name="Muehling M."/>
            <person name="Daniel R."/>
        </authorList>
    </citation>
    <scope>NUCLEOTIDE SEQUENCE</scope>
</reference>
<dbReference type="AlphaFoldDB" id="A0A1J5PK00"/>
<gene>
    <name evidence="1" type="ORF">GALL_472640</name>
</gene>